<dbReference type="InterPro" id="IPR011990">
    <property type="entry name" value="TPR-like_helical_dom_sf"/>
</dbReference>
<dbReference type="Proteomes" id="UP000007266">
    <property type="component" value="Linkage group 4"/>
</dbReference>
<dbReference type="InParanoid" id="D2A267"/>
<dbReference type="OrthoDB" id="19830at2759"/>
<dbReference type="PANTHER" id="PTHR21393">
    <property type="entry name" value="MITOCHONDRIAL 28S RIBOSOMAL PROTEIN S27"/>
    <property type="match status" value="1"/>
</dbReference>
<reference evidence="4 5" key="1">
    <citation type="journal article" date="2008" name="Nature">
        <title>The genome of the model beetle and pest Tribolium castaneum.</title>
        <authorList>
            <consortium name="Tribolium Genome Sequencing Consortium"/>
            <person name="Richards S."/>
            <person name="Gibbs R.A."/>
            <person name="Weinstock G.M."/>
            <person name="Brown S.J."/>
            <person name="Denell R."/>
            <person name="Beeman R.W."/>
            <person name="Gibbs R."/>
            <person name="Beeman R.W."/>
            <person name="Brown S.J."/>
            <person name="Bucher G."/>
            <person name="Friedrich M."/>
            <person name="Grimmelikhuijzen C.J."/>
            <person name="Klingler M."/>
            <person name="Lorenzen M."/>
            <person name="Richards S."/>
            <person name="Roth S."/>
            <person name="Schroder R."/>
            <person name="Tautz D."/>
            <person name="Zdobnov E.M."/>
            <person name="Muzny D."/>
            <person name="Gibbs R.A."/>
            <person name="Weinstock G.M."/>
            <person name="Attaway T."/>
            <person name="Bell S."/>
            <person name="Buhay C.J."/>
            <person name="Chandrabose M.N."/>
            <person name="Chavez D."/>
            <person name="Clerk-Blankenburg K.P."/>
            <person name="Cree A."/>
            <person name="Dao M."/>
            <person name="Davis C."/>
            <person name="Chacko J."/>
            <person name="Dinh H."/>
            <person name="Dugan-Rocha S."/>
            <person name="Fowler G."/>
            <person name="Garner T.T."/>
            <person name="Garnes J."/>
            <person name="Gnirke A."/>
            <person name="Hawes A."/>
            <person name="Hernandez J."/>
            <person name="Hines S."/>
            <person name="Holder M."/>
            <person name="Hume J."/>
            <person name="Jhangiani S.N."/>
            <person name="Joshi V."/>
            <person name="Khan Z.M."/>
            <person name="Jackson L."/>
            <person name="Kovar C."/>
            <person name="Kowis A."/>
            <person name="Lee S."/>
            <person name="Lewis L.R."/>
            <person name="Margolis J."/>
            <person name="Morgan M."/>
            <person name="Nazareth L.V."/>
            <person name="Nguyen N."/>
            <person name="Okwuonu G."/>
            <person name="Parker D."/>
            <person name="Richards S."/>
            <person name="Ruiz S.J."/>
            <person name="Santibanez J."/>
            <person name="Savard J."/>
            <person name="Scherer S.E."/>
            <person name="Schneider B."/>
            <person name="Sodergren E."/>
            <person name="Tautz D."/>
            <person name="Vattahil S."/>
            <person name="Villasana D."/>
            <person name="White C.S."/>
            <person name="Wright R."/>
            <person name="Park Y."/>
            <person name="Beeman R.W."/>
            <person name="Lord J."/>
            <person name="Oppert B."/>
            <person name="Lorenzen M."/>
            <person name="Brown S."/>
            <person name="Wang L."/>
            <person name="Savard J."/>
            <person name="Tautz D."/>
            <person name="Richards S."/>
            <person name="Weinstock G."/>
            <person name="Gibbs R.A."/>
            <person name="Liu Y."/>
            <person name="Worley K."/>
            <person name="Weinstock G."/>
            <person name="Elsik C.G."/>
            <person name="Reese J.T."/>
            <person name="Elhaik E."/>
            <person name="Landan G."/>
            <person name="Graur D."/>
            <person name="Arensburger P."/>
            <person name="Atkinson P."/>
            <person name="Beeman R.W."/>
            <person name="Beidler J."/>
            <person name="Brown S.J."/>
            <person name="Demuth J.P."/>
            <person name="Drury D.W."/>
            <person name="Du Y.Z."/>
            <person name="Fujiwara H."/>
            <person name="Lorenzen M."/>
            <person name="Maselli V."/>
            <person name="Osanai M."/>
            <person name="Park Y."/>
            <person name="Robertson H.M."/>
            <person name="Tu Z."/>
            <person name="Wang J.J."/>
            <person name="Wang S."/>
            <person name="Richards S."/>
            <person name="Song H."/>
            <person name="Zhang L."/>
            <person name="Sodergren E."/>
            <person name="Werner D."/>
            <person name="Stanke M."/>
            <person name="Morgenstern B."/>
            <person name="Solovyev V."/>
            <person name="Kosarev P."/>
            <person name="Brown G."/>
            <person name="Chen H.C."/>
            <person name="Ermolaeva O."/>
            <person name="Hlavina W."/>
            <person name="Kapustin Y."/>
            <person name="Kiryutin B."/>
            <person name="Kitts P."/>
            <person name="Maglott D."/>
            <person name="Pruitt K."/>
            <person name="Sapojnikov V."/>
            <person name="Souvorov A."/>
            <person name="Mackey A.J."/>
            <person name="Waterhouse R.M."/>
            <person name="Wyder S."/>
            <person name="Zdobnov E.M."/>
            <person name="Zdobnov E.M."/>
            <person name="Wyder S."/>
            <person name="Kriventseva E.V."/>
            <person name="Kadowaki T."/>
            <person name="Bork P."/>
            <person name="Aranda M."/>
            <person name="Bao R."/>
            <person name="Beermann A."/>
            <person name="Berns N."/>
            <person name="Bolognesi R."/>
            <person name="Bonneton F."/>
            <person name="Bopp D."/>
            <person name="Brown S.J."/>
            <person name="Bucher G."/>
            <person name="Butts T."/>
            <person name="Chaumot A."/>
            <person name="Denell R.E."/>
            <person name="Ferrier D.E."/>
            <person name="Friedrich M."/>
            <person name="Gordon C.M."/>
            <person name="Jindra M."/>
            <person name="Klingler M."/>
            <person name="Lan Q."/>
            <person name="Lattorff H.M."/>
            <person name="Laudet V."/>
            <person name="von Levetsow C."/>
            <person name="Liu Z."/>
            <person name="Lutz R."/>
            <person name="Lynch J.A."/>
            <person name="da Fonseca R.N."/>
            <person name="Posnien N."/>
            <person name="Reuter R."/>
            <person name="Roth S."/>
            <person name="Savard J."/>
            <person name="Schinko J.B."/>
            <person name="Schmitt C."/>
            <person name="Schoppmeier M."/>
            <person name="Schroder R."/>
            <person name="Shippy T.D."/>
            <person name="Simonnet F."/>
            <person name="Marques-Souza H."/>
            <person name="Tautz D."/>
            <person name="Tomoyasu Y."/>
            <person name="Trauner J."/>
            <person name="Van der Zee M."/>
            <person name="Vervoort M."/>
            <person name="Wittkopp N."/>
            <person name="Wimmer E.A."/>
            <person name="Yang X."/>
            <person name="Jones A.K."/>
            <person name="Sattelle D.B."/>
            <person name="Ebert P.R."/>
            <person name="Nelson D."/>
            <person name="Scott J.G."/>
            <person name="Beeman R.W."/>
            <person name="Muthukrishnan S."/>
            <person name="Kramer K.J."/>
            <person name="Arakane Y."/>
            <person name="Beeman R.W."/>
            <person name="Zhu Q."/>
            <person name="Hogenkamp D."/>
            <person name="Dixit R."/>
            <person name="Oppert B."/>
            <person name="Jiang H."/>
            <person name="Zou Z."/>
            <person name="Marshall J."/>
            <person name="Elpidina E."/>
            <person name="Vinokurov K."/>
            <person name="Oppert C."/>
            <person name="Zou Z."/>
            <person name="Evans J."/>
            <person name="Lu Z."/>
            <person name="Zhao P."/>
            <person name="Sumathipala N."/>
            <person name="Altincicek B."/>
            <person name="Vilcinskas A."/>
            <person name="Williams M."/>
            <person name="Hultmark D."/>
            <person name="Hetru C."/>
            <person name="Jiang H."/>
            <person name="Grimmelikhuijzen C.J."/>
            <person name="Hauser F."/>
            <person name="Cazzamali G."/>
            <person name="Williamson M."/>
            <person name="Park Y."/>
            <person name="Li B."/>
            <person name="Tanaka Y."/>
            <person name="Predel R."/>
            <person name="Neupert S."/>
            <person name="Schachtner J."/>
            <person name="Verleyen P."/>
            <person name="Raible F."/>
            <person name="Bork P."/>
            <person name="Friedrich M."/>
            <person name="Walden K.K."/>
            <person name="Robertson H.M."/>
            <person name="Angeli S."/>
            <person name="Foret S."/>
            <person name="Bucher G."/>
            <person name="Schuetz S."/>
            <person name="Maleszka R."/>
            <person name="Wimmer E.A."/>
            <person name="Beeman R.W."/>
            <person name="Lorenzen M."/>
            <person name="Tomoyasu Y."/>
            <person name="Miller S.C."/>
            <person name="Grossmann D."/>
            <person name="Bucher G."/>
        </authorList>
    </citation>
    <scope>NUCLEOTIDE SEQUENCE [LARGE SCALE GENOMIC DNA]</scope>
    <source>
        <strain evidence="4 5">Georgia GA2</strain>
    </source>
</reference>
<dbReference type="PANTHER" id="PTHR21393:SF0">
    <property type="entry name" value="SMALL RIBOSOMAL SUBUNIT PROTEIN MS27"/>
    <property type="match status" value="1"/>
</dbReference>
<accession>D2A267</accession>
<keyword evidence="2" id="KW-0175">Coiled coil</keyword>
<gene>
    <name evidence="4" type="primary">AUGUSTUS-3.0.2_08478</name>
    <name evidence="4" type="ORF">TcasGA2_TC008478</name>
</gene>
<name>D2A267_TRICA</name>
<evidence type="ECO:0000256" key="2">
    <source>
        <dbReference type="SAM" id="Coils"/>
    </source>
</evidence>
<dbReference type="GO" id="GO:0005739">
    <property type="term" value="C:mitochondrion"/>
    <property type="evidence" value="ECO:0000318"/>
    <property type="project" value="GO_Central"/>
</dbReference>
<reference evidence="4 5" key="2">
    <citation type="journal article" date="2010" name="Nucleic Acids Res.">
        <title>BeetleBase in 2010: revisions to provide comprehensive genomic information for Tribolium castaneum.</title>
        <authorList>
            <person name="Kim H.S."/>
            <person name="Murphy T."/>
            <person name="Xia J."/>
            <person name="Caragea D."/>
            <person name="Park Y."/>
            <person name="Beeman R.W."/>
            <person name="Lorenzen M.D."/>
            <person name="Butcher S."/>
            <person name="Manak J.R."/>
            <person name="Brown S.J."/>
        </authorList>
    </citation>
    <scope>GENOME REANNOTATION</scope>
    <source>
        <strain evidence="4 5">Georgia GA2</strain>
    </source>
</reference>
<evidence type="ECO:0000256" key="3">
    <source>
        <dbReference type="SAM" id="MobiDB-lite"/>
    </source>
</evidence>
<dbReference type="FunCoup" id="D2A267">
    <property type="interactions" value="414"/>
</dbReference>
<dbReference type="HOGENOM" id="CLU_034411_0_0_1"/>
<protein>
    <submittedName>
        <fullName evidence="4">Uncharacterized protein</fullName>
    </submittedName>
</protein>
<sequence length="421" mass="49094">MLKIIQTATRRGFLKTINSQRSYLRTFLSQAYYCNEVWDSRLNSPLLQKVNLDGLYYELDQGFQKTRRISPVDVDIFANALKDDVFIDELLDLVHKLRLSPDTGNTLNSTSHAVVRTLLRNDKVKELLQVLDDRLNYGVFLDDYTANILMDKFWKSKDFAAGCLVASQMMLQEDLKHPVTVNLALLHCYNYLLKPGDWLEMPQPEEPEEEVKIRVNYIRNPFNDEHFDLREPQKIVGKTLAAATRDRNDSLHNSLRIIGLALFGKEELVKKEMEARKNTKLIKQVVQLLPDDNPFKADLTQLELVSEDVQTILEKQLTESIAVTSEKDIANQCSLFKQWENERLQALEEQKKRLHTLERLAEVERMKKELSEKEEKLWFFENEEKIELEIEEGTAAIPTRQTKEKKTDEDYVPPEIIKTHN</sequence>
<feature type="region of interest" description="Disordered" evidence="3">
    <location>
        <begin position="391"/>
        <end position="421"/>
    </location>
</feature>
<evidence type="ECO:0000256" key="1">
    <source>
        <dbReference type="ARBA" id="ARBA00004173"/>
    </source>
</evidence>
<dbReference type="Gene3D" id="1.25.40.10">
    <property type="entry name" value="Tetratricopeptide repeat domain"/>
    <property type="match status" value="1"/>
</dbReference>
<dbReference type="InterPro" id="IPR019266">
    <property type="entry name" value="Ribosomal_mS27"/>
</dbReference>
<proteinExistence type="predicted"/>
<feature type="coiled-coil region" evidence="2">
    <location>
        <begin position="344"/>
        <end position="383"/>
    </location>
</feature>
<dbReference type="KEGG" id="tca:663227"/>
<dbReference type="AlphaFoldDB" id="D2A267"/>
<dbReference type="PhylomeDB" id="D2A267"/>
<dbReference type="Pfam" id="PF10037">
    <property type="entry name" value="MRP-S27"/>
    <property type="match status" value="1"/>
</dbReference>
<comment type="subcellular location">
    <subcellularLocation>
        <location evidence="1">Mitochondrion</location>
    </subcellularLocation>
</comment>
<dbReference type="EMBL" id="KQ971338">
    <property type="protein sequence ID" value="EFA02747.1"/>
    <property type="molecule type" value="Genomic_DNA"/>
</dbReference>
<keyword evidence="5" id="KW-1185">Reference proteome</keyword>
<dbReference type="OMA" id="KFLRNPY"/>
<organism evidence="4 5">
    <name type="scientific">Tribolium castaneum</name>
    <name type="common">Red flour beetle</name>
    <dbReference type="NCBI Taxonomy" id="7070"/>
    <lineage>
        <taxon>Eukaryota</taxon>
        <taxon>Metazoa</taxon>
        <taxon>Ecdysozoa</taxon>
        <taxon>Arthropoda</taxon>
        <taxon>Hexapoda</taxon>
        <taxon>Insecta</taxon>
        <taxon>Pterygota</taxon>
        <taxon>Neoptera</taxon>
        <taxon>Endopterygota</taxon>
        <taxon>Coleoptera</taxon>
        <taxon>Polyphaga</taxon>
        <taxon>Cucujiformia</taxon>
        <taxon>Tenebrionidae</taxon>
        <taxon>Tenebrionidae incertae sedis</taxon>
        <taxon>Tribolium</taxon>
    </lineage>
</organism>
<dbReference type="STRING" id="7070.D2A267"/>
<dbReference type="eggNOG" id="KOG4570">
    <property type="taxonomic scope" value="Eukaryota"/>
</dbReference>
<dbReference type="InterPro" id="IPR034913">
    <property type="entry name" value="mS27/PTCD2"/>
</dbReference>
<evidence type="ECO:0000313" key="4">
    <source>
        <dbReference type="EMBL" id="EFA02747.1"/>
    </source>
</evidence>
<evidence type="ECO:0000313" key="5">
    <source>
        <dbReference type="Proteomes" id="UP000007266"/>
    </source>
</evidence>